<dbReference type="OrthoDB" id="2110899at2"/>
<dbReference type="Gene3D" id="2.40.50.100">
    <property type="match status" value="1"/>
</dbReference>
<dbReference type="Pfam" id="PF25917">
    <property type="entry name" value="BSH_RND"/>
    <property type="match status" value="1"/>
</dbReference>
<reference evidence="6 7" key="1">
    <citation type="submission" date="2018-12" db="EMBL/GenBank/DDBJ databases">
        <authorList>
            <person name="Yu L."/>
        </authorList>
    </citation>
    <scope>NUCLEOTIDE SEQUENCE [LARGE SCALE GENOMIC DNA]</scope>
    <source>
        <strain evidence="6 7">HAW-EB5</strain>
    </source>
</reference>
<name>A0A3S0IUC7_9GAMM</name>
<evidence type="ECO:0000256" key="2">
    <source>
        <dbReference type="ARBA" id="ARBA00009477"/>
    </source>
</evidence>
<dbReference type="InterPro" id="IPR058627">
    <property type="entry name" value="MdtA-like_C"/>
</dbReference>
<evidence type="ECO:0000256" key="1">
    <source>
        <dbReference type="ARBA" id="ARBA00004196"/>
    </source>
</evidence>
<dbReference type="InterPro" id="IPR058625">
    <property type="entry name" value="MdtA-like_BSH"/>
</dbReference>
<dbReference type="Proteomes" id="UP000282060">
    <property type="component" value="Unassembled WGS sequence"/>
</dbReference>
<dbReference type="Gene3D" id="1.10.287.470">
    <property type="entry name" value="Helix hairpin bin"/>
    <property type="match status" value="1"/>
</dbReference>
<evidence type="ECO:0000259" key="5">
    <source>
        <dbReference type="Pfam" id="PF25967"/>
    </source>
</evidence>
<feature type="domain" description="Multidrug resistance protein MdtA-like barrel-sandwich hybrid" evidence="4">
    <location>
        <begin position="67"/>
        <end position="185"/>
    </location>
</feature>
<dbReference type="SUPFAM" id="SSF111369">
    <property type="entry name" value="HlyD-like secretion proteins"/>
    <property type="match status" value="1"/>
</dbReference>
<accession>A0A3S0IUC7</accession>
<dbReference type="PANTHER" id="PTHR30469">
    <property type="entry name" value="MULTIDRUG RESISTANCE PROTEIN MDTA"/>
    <property type="match status" value="1"/>
</dbReference>
<comment type="similarity">
    <text evidence="2">Belongs to the membrane fusion protein (MFP) (TC 8.A.1) family.</text>
</comment>
<evidence type="ECO:0000256" key="3">
    <source>
        <dbReference type="ARBA" id="ARBA00022448"/>
    </source>
</evidence>
<gene>
    <name evidence="6" type="ORF">EKG39_13080</name>
</gene>
<dbReference type="InterPro" id="IPR006143">
    <property type="entry name" value="RND_pump_MFP"/>
</dbReference>
<keyword evidence="7" id="KW-1185">Reference proteome</keyword>
<dbReference type="GO" id="GO:0015562">
    <property type="term" value="F:efflux transmembrane transporter activity"/>
    <property type="evidence" value="ECO:0007669"/>
    <property type="project" value="TreeGrafter"/>
</dbReference>
<dbReference type="Pfam" id="PF25967">
    <property type="entry name" value="RND-MFP_C"/>
    <property type="match status" value="1"/>
</dbReference>
<proteinExistence type="inferred from homology"/>
<dbReference type="Gene3D" id="2.40.420.20">
    <property type="match status" value="1"/>
</dbReference>
<dbReference type="PROSITE" id="PS51257">
    <property type="entry name" value="PROKAR_LIPOPROTEIN"/>
    <property type="match status" value="1"/>
</dbReference>
<feature type="domain" description="Multidrug resistance protein MdtA-like C-terminal permuted SH3" evidence="5">
    <location>
        <begin position="288"/>
        <end position="345"/>
    </location>
</feature>
<comment type="subcellular location">
    <subcellularLocation>
        <location evidence="1">Cell envelope</location>
    </subcellularLocation>
</comment>
<dbReference type="PANTHER" id="PTHR30469:SF20">
    <property type="entry name" value="EFFLUX RND TRANSPORTER PERIPLASMIC ADAPTOR SUBUNIT"/>
    <property type="match status" value="1"/>
</dbReference>
<evidence type="ECO:0000313" key="6">
    <source>
        <dbReference type="EMBL" id="RTR31643.1"/>
    </source>
</evidence>
<dbReference type="AlphaFoldDB" id="A0A3S0IUC7"/>
<dbReference type="EMBL" id="RXNV01000005">
    <property type="protein sequence ID" value="RTR31643.1"/>
    <property type="molecule type" value="Genomic_DNA"/>
</dbReference>
<keyword evidence="3" id="KW-0813">Transport</keyword>
<dbReference type="NCBIfam" id="TIGR01730">
    <property type="entry name" value="RND_mfp"/>
    <property type="match status" value="1"/>
</dbReference>
<protein>
    <submittedName>
        <fullName evidence="6">Efflux RND transporter periplasmic adaptor subunit</fullName>
    </submittedName>
</protein>
<dbReference type="RefSeq" id="WP_126506194.1">
    <property type="nucleotide sequence ID" value="NZ_RXNV01000005.1"/>
</dbReference>
<dbReference type="GO" id="GO:1990281">
    <property type="term" value="C:efflux pump complex"/>
    <property type="evidence" value="ECO:0007669"/>
    <property type="project" value="TreeGrafter"/>
</dbReference>
<dbReference type="Gene3D" id="2.40.30.170">
    <property type="match status" value="1"/>
</dbReference>
<organism evidence="6 7">
    <name type="scientific">Shewanella atlantica</name>
    <dbReference type="NCBI Taxonomy" id="271099"/>
    <lineage>
        <taxon>Bacteria</taxon>
        <taxon>Pseudomonadati</taxon>
        <taxon>Pseudomonadota</taxon>
        <taxon>Gammaproteobacteria</taxon>
        <taxon>Alteromonadales</taxon>
        <taxon>Shewanellaceae</taxon>
        <taxon>Shewanella</taxon>
    </lineage>
</organism>
<sequence length="367" mass="40223">MIDVKNHKLLLALMGSSVLFGCKTQQQESAEQEPSLIRPAKVITVEAANPNSERRFSAVIGAEQSTELAFRVNGQVDLLDVVEGQKVKKGELIATLDDTDFTILVDNASAKYDLALAQYKRIQRLTNKGLASKSEADTLLAQMLVAKATLEQANQSLKYTELRAPFEGVVAKNHVEQHDHIAVAQPILSFQNESLQEVSFDLPEKLVERFDPGKLINFNAKVVLDAYPNTQIEAQFKEMQKNSSHGALSYRVTFSMLSPDSLRILPGMSADLSLSLPQNLAQAELVKVPLAAVFSDEKIALGDSKSFVWVVDDSNQVAQQEVEFNRIEHDGAVIAGGLSVGQRIIAAAPTRMAQGQEIKPMARERGL</sequence>
<evidence type="ECO:0000259" key="4">
    <source>
        <dbReference type="Pfam" id="PF25917"/>
    </source>
</evidence>
<evidence type="ECO:0000313" key="7">
    <source>
        <dbReference type="Proteomes" id="UP000282060"/>
    </source>
</evidence>
<comment type="caution">
    <text evidence="6">The sequence shown here is derived from an EMBL/GenBank/DDBJ whole genome shotgun (WGS) entry which is preliminary data.</text>
</comment>